<dbReference type="STRING" id="144197.ENSSPAP00000001397"/>
<dbReference type="InterPro" id="IPR016186">
    <property type="entry name" value="C-type_lectin-like/link_sf"/>
</dbReference>
<dbReference type="Ensembl" id="ENSSPAT00000001423.1">
    <property type="protein sequence ID" value="ENSSPAP00000001397.1"/>
    <property type="gene ID" value="ENSSPAG00000001086.1"/>
</dbReference>
<dbReference type="InterPro" id="IPR016187">
    <property type="entry name" value="CTDL_fold"/>
</dbReference>
<dbReference type="RefSeq" id="XP_008303508.1">
    <property type="nucleotide sequence ID" value="XM_008305286.1"/>
</dbReference>
<dbReference type="GeneID" id="103375085"/>
<dbReference type="Pfam" id="PF00059">
    <property type="entry name" value="Lectin_C"/>
    <property type="match status" value="1"/>
</dbReference>
<sequence>MKTLSVCLLVCAVTALTRAAAFPEAAAENNQLAKSRLVKRSASCSGGWSEFNGRCFRYVPRPMTWAKAERNCQSFGGNLASVHDITEYHELQRLIMTASYEFKPTWIGGSDAQEENVFLWSDGKPFHYTNWCPGEPNNGRTTQHCVQMNYGDSKCWDDLQCRGRRPSVCAKRT</sequence>
<dbReference type="CDD" id="cd00037">
    <property type="entry name" value="CLECT"/>
    <property type="match status" value="1"/>
</dbReference>
<feature type="signal peptide" evidence="2">
    <location>
        <begin position="1"/>
        <end position="19"/>
    </location>
</feature>
<evidence type="ECO:0000313" key="4">
    <source>
        <dbReference type="Ensembl" id="ENSSPAP00000001397.1"/>
    </source>
</evidence>
<evidence type="ECO:0000256" key="1">
    <source>
        <dbReference type="ARBA" id="ARBA00023157"/>
    </source>
</evidence>
<evidence type="ECO:0000259" key="3">
    <source>
        <dbReference type="PROSITE" id="PS50041"/>
    </source>
</evidence>
<dbReference type="Proteomes" id="UP000694891">
    <property type="component" value="Unplaced"/>
</dbReference>
<feature type="chain" id="PRO_5044591237" evidence="2">
    <location>
        <begin position="20"/>
        <end position="173"/>
    </location>
</feature>
<dbReference type="PROSITE" id="PS50041">
    <property type="entry name" value="C_TYPE_LECTIN_2"/>
    <property type="match status" value="1"/>
</dbReference>
<evidence type="ECO:0000313" key="5">
    <source>
        <dbReference type="Proteomes" id="UP000694891"/>
    </source>
</evidence>
<gene>
    <name evidence="6" type="primary">LOC103375085</name>
</gene>
<evidence type="ECO:0000256" key="2">
    <source>
        <dbReference type="SAM" id="SignalP"/>
    </source>
</evidence>
<dbReference type="SMART" id="SM00034">
    <property type="entry name" value="CLECT"/>
    <property type="match status" value="1"/>
</dbReference>
<dbReference type="Gene3D" id="3.10.100.10">
    <property type="entry name" value="Mannose-Binding Protein A, subunit A"/>
    <property type="match status" value="1"/>
</dbReference>
<dbReference type="PROSITE" id="PS00615">
    <property type="entry name" value="C_TYPE_LECTIN_1"/>
    <property type="match status" value="1"/>
</dbReference>
<dbReference type="InterPro" id="IPR001304">
    <property type="entry name" value="C-type_lectin-like"/>
</dbReference>
<dbReference type="AlphaFoldDB" id="A0A3B4ZIC5"/>
<keyword evidence="5" id="KW-1185">Reference proteome</keyword>
<accession>A0A3B4ZIC5</accession>
<organism evidence="4">
    <name type="scientific">Stegastes partitus</name>
    <name type="common">bicolor damselfish</name>
    <dbReference type="NCBI Taxonomy" id="144197"/>
    <lineage>
        <taxon>Eukaryota</taxon>
        <taxon>Metazoa</taxon>
        <taxon>Chordata</taxon>
        <taxon>Craniata</taxon>
        <taxon>Vertebrata</taxon>
        <taxon>Euteleostomi</taxon>
        <taxon>Actinopterygii</taxon>
        <taxon>Neopterygii</taxon>
        <taxon>Teleostei</taxon>
        <taxon>Neoteleostei</taxon>
        <taxon>Acanthomorphata</taxon>
        <taxon>Ovalentaria</taxon>
        <taxon>Pomacentridae</taxon>
        <taxon>Stegastes</taxon>
    </lineage>
</organism>
<dbReference type="PANTHER" id="PTHR22803">
    <property type="entry name" value="MANNOSE, PHOSPHOLIPASE, LECTIN RECEPTOR RELATED"/>
    <property type="match status" value="1"/>
</dbReference>
<name>A0A3B4ZIC5_9TELE</name>
<reference evidence="6" key="2">
    <citation type="submission" date="2025-04" db="UniProtKB">
        <authorList>
            <consortium name="RefSeq"/>
        </authorList>
    </citation>
    <scope>IDENTIFICATION</scope>
</reference>
<dbReference type="SUPFAM" id="SSF56436">
    <property type="entry name" value="C-type lectin-like"/>
    <property type="match status" value="1"/>
</dbReference>
<keyword evidence="1" id="KW-1015">Disulfide bond</keyword>
<dbReference type="InterPro" id="IPR050111">
    <property type="entry name" value="C-type_lectin/snaclec_domain"/>
</dbReference>
<reference evidence="4" key="1">
    <citation type="submission" date="2023-09" db="UniProtKB">
        <authorList>
            <consortium name="Ensembl"/>
        </authorList>
    </citation>
    <scope>IDENTIFICATION</scope>
</reference>
<dbReference type="GeneTree" id="ENSGT00940000161814"/>
<keyword evidence="2" id="KW-0732">Signal</keyword>
<dbReference type="InterPro" id="IPR018378">
    <property type="entry name" value="C-type_lectin_CS"/>
</dbReference>
<evidence type="ECO:0000313" key="6">
    <source>
        <dbReference type="RefSeq" id="XP_008303508.1"/>
    </source>
</evidence>
<protein>
    <submittedName>
        <fullName evidence="4 6">Type-2 ice-structuring protein-like</fullName>
    </submittedName>
</protein>
<feature type="domain" description="C-type lectin" evidence="3">
    <location>
        <begin position="51"/>
        <end position="170"/>
    </location>
</feature>
<proteinExistence type="predicted"/>
<dbReference type="OrthoDB" id="441660at2759"/>